<evidence type="ECO:0000259" key="5">
    <source>
        <dbReference type="PROSITE" id="PS51000"/>
    </source>
</evidence>
<comment type="caution">
    <text evidence="6">The sequence shown here is derived from an EMBL/GenBank/DDBJ whole genome shotgun (WGS) entry which is preliminary data.</text>
</comment>
<dbReference type="PROSITE" id="PS00894">
    <property type="entry name" value="HTH_DEOR_1"/>
    <property type="match status" value="1"/>
</dbReference>
<evidence type="ECO:0000313" key="6">
    <source>
        <dbReference type="EMBL" id="NKY87013.1"/>
    </source>
</evidence>
<keyword evidence="7" id="KW-1185">Reference proteome</keyword>
<dbReference type="InterPro" id="IPR018356">
    <property type="entry name" value="Tscrpt_reg_HTH_DeoR_CS"/>
</dbReference>
<evidence type="ECO:0000256" key="1">
    <source>
        <dbReference type="ARBA" id="ARBA00023015"/>
    </source>
</evidence>
<evidence type="ECO:0000256" key="3">
    <source>
        <dbReference type="ARBA" id="ARBA00023163"/>
    </source>
</evidence>
<dbReference type="RefSeq" id="WP_051032005.1">
    <property type="nucleotide sequence ID" value="NZ_CAWPHS010000006.1"/>
</dbReference>
<proteinExistence type="predicted"/>
<dbReference type="Proteomes" id="UP000523447">
    <property type="component" value="Unassembled WGS sequence"/>
</dbReference>
<dbReference type="GO" id="GO:0003700">
    <property type="term" value="F:DNA-binding transcription factor activity"/>
    <property type="evidence" value="ECO:0007669"/>
    <property type="project" value="InterPro"/>
</dbReference>
<dbReference type="AlphaFoldDB" id="A0A7X6LYP1"/>
<feature type="domain" description="HTH deoR-type" evidence="5">
    <location>
        <begin position="3"/>
        <end position="58"/>
    </location>
</feature>
<organism evidence="6 7">
    <name type="scientific">Nocardia veterana</name>
    <dbReference type="NCBI Taxonomy" id="132249"/>
    <lineage>
        <taxon>Bacteria</taxon>
        <taxon>Bacillati</taxon>
        <taxon>Actinomycetota</taxon>
        <taxon>Actinomycetes</taxon>
        <taxon>Mycobacteriales</taxon>
        <taxon>Nocardiaceae</taxon>
        <taxon>Nocardia</taxon>
    </lineage>
</organism>
<dbReference type="InterPro" id="IPR028349">
    <property type="entry name" value="PafC-like"/>
</dbReference>
<dbReference type="InterPro" id="IPR036390">
    <property type="entry name" value="WH_DNA-bd_sf"/>
</dbReference>
<evidence type="ECO:0000256" key="4">
    <source>
        <dbReference type="SAM" id="MobiDB-lite"/>
    </source>
</evidence>
<evidence type="ECO:0000256" key="2">
    <source>
        <dbReference type="ARBA" id="ARBA00023125"/>
    </source>
</evidence>
<protein>
    <submittedName>
        <fullName evidence="6">WYL domain-containing protein</fullName>
    </submittedName>
</protein>
<dbReference type="InterPro" id="IPR026881">
    <property type="entry name" value="WYL_dom"/>
</dbReference>
<name>A0A7X6LYP1_9NOCA</name>
<dbReference type="Gene3D" id="1.10.10.10">
    <property type="entry name" value="Winged helix-like DNA-binding domain superfamily/Winged helix DNA-binding domain"/>
    <property type="match status" value="1"/>
</dbReference>
<dbReference type="InterPro" id="IPR013196">
    <property type="entry name" value="HTH_11"/>
</dbReference>
<dbReference type="EMBL" id="JAAXPE010000014">
    <property type="protein sequence ID" value="NKY87013.1"/>
    <property type="molecule type" value="Genomic_DNA"/>
</dbReference>
<dbReference type="PANTHER" id="PTHR34580:SF3">
    <property type="entry name" value="PROTEIN PAFB"/>
    <property type="match status" value="1"/>
</dbReference>
<dbReference type="PROSITE" id="PS52050">
    <property type="entry name" value="WYL"/>
    <property type="match status" value="1"/>
</dbReference>
<dbReference type="GO" id="GO:0003677">
    <property type="term" value="F:DNA binding"/>
    <property type="evidence" value="ECO:0007669"/>
    <property type="project" value="UniProtKB-KW"/>
</dbReference>
<feature type="region of interest" description="Disordered" evidence="4">
    <location>
        <begin position="94"/>
        <end position="117"/>
    </location>
</feature>
<reference evidence="6 7" key="1">
    <citation type="submission" date="2020-04" db="EMBL/GenBank/DDBJ databases">
        <title>MicrobeNet Type strains.</title>
        <authorList>
            <person name="Nicholson A.C."/>
        </authorList>
    </citation>
    <scope>NUCLEOTIDE SEQUENCE [LARGE SCALE GENOMIC DNA]</scope>
    <source>
        <strain evidence="6 7">DSM 44445</strain>
    </source>
</reference>
<keyword evidence="2" id="KW-0238">DNA-binding</keyword>
<dbReference type="SUPFAM" id="SSF46785">
    <property type="entry name" value="Winged helix' DNA-binding domain"/>
    <property type="match status" value="1"/>
</dbReference>
<dbReference type="Pfam" id="PF08279">
    <property type="entry name" value="HTH_11"/>
    <property type="match status" value="1"/>
</dbReference>
<dbReference type="InterPro" id="IPR001034">
    <property type="entry name" value="DeoR_HTH"/>
</dbReference>
<gene>
    <name evidence="6" type="ORF">HGA07_15375</name>
</gene>
<dbReference type="InterPro" id="IPR036388">
    <property type="entry name" value="WH-like_DNA-bd_sf"/>
</dbReference>
<dbReference type="PROSITE" id="PS51000">
    <property type="entry name" value="HTH_DEOR_2"/>
    <property type="match status" value="1"/>
</dbReference>
<dbReference type="PIRSF" id="PIRSF016838">
    <property type="entry name" value="PafC"/>
    <property type="match status" value="1"/>
</dbReference>
<dbReference type="InterPro" id="IPR051534">
    <property type="entry name" value="CBASS_pafABC_assoc_protein"/>
</dbReference>
<evidence type="ECO:0000313" key="7">
    <source>
        <dbReference type="Proteomes" id="UP000523447"/>
    </source>
</evidence>
<keyword evidence="1" id="KW-0805">Transcription regulation</keyword>
<dbReference type="Pfam" id="PF13280">
    <property type="entry name" value="WYL"/>
    <property type="match status" value="1"/>
</dbReference>
<accession>A0A7X6LYP1</accession>
<dbReference type="PANTHER" id="PTHR34580">
    <property type="match status" value="1"/>
</dbReference>
<sequence>MSATGRLLDLLAHLQTGRRFSGAELAARLDTTPRTVRRDVQRLREFGYPVTTQPGPGGFYQLTAGRTLPPLVFDDDEAVATVVALGMLAATSEPPAGVSGAPAAGRGAEPQHPAETQRPTDIGAAALRAFGKIDQLLPKRLRGRANAVRATVETAAVATPAVDATVLARVARAAADHEHISFDYRTRAGVGTRRRVEPYRQVYQHLRWYLLAWDRDRRDWRTFRLDRISELDCPGTRFEPRPLPAETAAGYLRRELTAGRHRAVVTVAAPAAAVADILKFQDCDIESHGPDRCRITTWVDSFEWLVLNLAFLDADFVVEEPPAFRDRCRTLAGRFDRAARLPVAVEPNGESGT</sequence>
<feature type="compositionally biased region" description="Low complexity" evidence="4">
    <location>
        <begin position="94"/>
        <end position="108"/>
    </location>
</feature>
<keyword evidence="3" id="KW-0804">Transcription</keyword>